<proteinExistence type="predicted"/>
<sequence length="206" mass="24759">MSVKMMLWVISKVVVKKRKATDEYNELLKKYRKKEITLEEFGQEKPDYVMEYKKRIIEYAQRYIPDRTHITELYLIIGEPGIGKTTSVTSLTKSYFIKTSNMQKWWDGYAQQELVIIDDFYGWMSPNEIFNLADSKPYQVQTKDGFQKFNSKAIIITTNKYPEQWWKPEIINKFNMKAFDRRVTLTWIRFNNHETSYFNYNFGSNP</sequence>
<reference evidence="3" key="1">
    <citation type="submission" date="2012-04" db="EMBL/GenBank/DDBJ databases">
        <title>The Genome Sequence of Loa loa.</title>
        <authorList>
            <consortium name="The Broad Institute Genome Sequencing Platform"/>
            <consortium name="Broad Institute Genome Sequencing Center for Infectious Disease"/>
            <person name="Nutman T.B."/>
            <person name="Fink D.L."/>
            <person name="Russ C."/>
            <person name="Young S."/>
            <person name="Zeng Q."/>
            <person name="Gargeya S."/>
            <person name="Alvarado L."/>
            <person name="Berlin A."/>
            <person name="Chapman S.B."/>
            <person name="Chen Z."/>
            <person name="Freedman E."/>
            <person name="Gellesch M."/>
            <person name="Goldberg J."/>
            <person name="Griggs A."/>
            <person name="Gujja S."/>
            <person name="Heilman E.R."/>
            <person name="Heiman D."/>
            <person name="Howarth C."/>
            <person name="Mehta T."/>
            <person name="Neiman D."/>
            <person name="Pearson M."/>
            <person name="Roberts A."/>
            <person name="Saif S."/>
            <person name="Shea T."/>
            <person name="Shenoy N."/>
            <person name="Sisk P."/>
            <person name="Stolte C."/>
            <person name="Sykes S."/>
            <person name="White J."/>
            <person name="Yandava C."/>
            <person name="Haas B."/>
            <person name="Henn M.R."/>
            <person name="Nusbaum C."/>
            <person name="Birren B."/>
        </authorList>
    </citation>
    <scope>NUCLEOTIDE SEQUENCE [LARGE SCALE GENOMIC DNA]</scope>
</reference>
<dbReference type="AlphaFoldDB" id="A0A1S0U768"/>
<organism evidence="3">
    <name type="scientific">Loa loa</name>
    <name type="common">Eye worm</name>
    <name type="synonym">Filaria loa</name>
    <dbReference type="NCBI Taxonomy" id="7209"/>
    <lineage>
        <taxon>Eukaryota</taxon>
        <taxon>Metazoa</taxon>
        <taxon>Ecdysozoa</taxon>
        <taxon>Nematoda</taxon>
        <taxon>Chromadorea</taxon>
        <taxon>Rhabditida</taxon>
        <taxon>Spirurina</taxon>
        <taxon>Spiruromorpha</taxon>
        <taxon>Filarioidea</taxon>
        <taxon>Onchocercidae</taxon>
        <taxon>Loa</taxon>
    </lineage>
</organism>
<dbReference type="RefSeq" id="XP_003138619.1">
    <property type="nucleotide sequence ID" value="XM_003138571.1"/>
</dbReference>
<dbReference type="EMBL" id="JH712081">
    <property type="protein sequence ID" value="EFO25451.1"/>
    <property type="molecule type" value="Genomic_DNA"/>
</dbReference>
<dbReference type="Gene3D" id="3.40.50.300">
    <property type="entry name" value="P-loop containing nucleotide triphosphate hydrolases"/>
    <property type="match status" value="1"/>
</dbReference>
<dbReference type="InterPro" id="IPR027417">
    <property type="entry name" value="P-loop_NTPase"/>
</dbReference>
<feature type="coiled-coil region" evidence="1">
    <location>
        <begin position="17"/>
        <end position="44"/>
    </location>
</feature>
<dbReference type="CTD" id="9940421"/>
<dbReference type="Pfam" id="PF00910">
    <property type="entry name" value="RNA_helicase"/>
    <property type="match status" value="1"/>
</dbReference>
<accession>A0A1S0U768</accession>
<name>A0A1S0U768_LOALO</name>
<evidence type="ECO:0000259" key="2">
    <source>
        <dbReference type="Pfam" id="PF00910"/>
    </source>
</evidence>
<dbReference type="GO" id="GO:0003724">
    <property type="term" value="F:RNA helicase activity"/>
    <property type="evidence" value="ECO:0007669"/>
    <property type="project" value="InterPro"/>
</dbReference>
<dbReference type="SUPFAM" id="SSF52540">
    <property type="entry name" value="P-loop containing nucleoside triphosphate hydrolases"/>
    <property type="match status" value="1"/>
</dbReference>
<dbReference type="GeneID" id="9940421"/>
<gene>
    <name evidence="3" type="ORF">LOAG_03034</name>
</gene>
<protein>
    <submittedName>
        <fullName evidence="3">Replication-associated protein</fullName>
    </submittedName>
</protein>
<dbReference type="InterPro" id="IPR000605">
    <property type="entry name" value="Helicase_SF3_ssDNA/RNA_vir"/>
</dbReference>
<dbReference type="OrthoDB" id="5863943at2759"/>
<feature type="domain" description="Helicase superfamily 3 single-stranded DNA/RNA virus" evidence="2">
    <location>
        <begin position="75"/>
        <end position="160"/>
    </location>
</feature>
<evidence type="ECO:0000313" key="3">
    <source>
        <dbReference type="EMBL" id="EFO25451.1"/>
    </source>
</evidence>
<keyword evidence="1" id="KW-0175">Coiled coil</keyword>
<dbReference type="GO" id="GO:0003723">
    <property type="term" value="F:RNA binding"/>
    <property type="evidence" value="ECO:0007669"/>
    <property type="project" value="InterPro"/>
</dbReference>
<dbReference type="InParanoid" id="A0A1S0U768"/>
<evidence type="ECO:0000256" key="1">
    <source>
        <dbReference type="SAM" id="Coils"/>
    </source>
</evidence>
<dbReference type="KEGG" id="loa:LOAG_03034"/>